<gene>
    <name evidence="10" type="ORF">Mgra_00004802</name>
</gene>
<comment type="subcellular location">
    <subcellularLocation>
        <location evidence="1">Chromosome</location>
    </subcellularLocation>
</comment>
<dbReference type="InterPro" id="IPR046341">
    <property type="entry name" value="SET_dom_sf"/>
</dbReference>
<evidence type="ECO:0000256" key="2">
    <source>
        <dbReference type="ARBA" id="ARBA00022454"/>
    </source>
</evidence>
<dbReference type="GO" id="GO:0008270">
    <property type="term" value="F:zinc ion binding"/>
    <property type="evidence" value="ECO:0007669"/>
    <property type="project" value="InterPro"/>
</dbReference>
<keyword evidence="3" id="KW-0489">Methyltransferase</keyword>
<evidence type="ECO:0000256" key="5">
    <source>
        <dbReference type="ARBA" id="ARBA00022691"/>
    </source>
</evidence>
<dbReference type="GO" id="GO:0005694">
    <property type="term" value="C:chromosome"/>
    <property type="evidence" value="ECO:0007669"/>
    <property type="project" value="UniProtKB-SubCell"/>
</dbReference>
<feature type="domain" description="SET" evidence="8">
    <location>
        <begin position="90"/>
        <end position="215"/>
    </location>
</feature>
<protein>
    <recommendedName>
        <fullName evidence="12">Histone-lysine N-methyltransferase</fullName>
    </recommendedName>
</protein>
<evidence type="ECO:0008006" key="12">
    <source>
        <dbReference type="Google" id="ProtNLM"/>
    </source>
</evidence>
<evidence type="ECO:0000256" key="6">
    <source>
        <dbReference type="ARBA" id="ARBA00022723"/>
    </source>
</evidence>
<dbReference type="Proteomes" id="UP000605970">
    <property type="component" value="Unassembled WGS sequence"/>
</dbReference>
<keyword evidence="4" id="KW-0808">Transferase</keyword>
<dbReference type="PROSITE" id="PS50280">
    <property type="entry name" value="SET"/>
    <property type="match status" value="1"/>
</dbReference>
<organism evidence="10 11">
    <name type="scientific">Meloidogyne graminicola</name>
    <dbReference type="NCBI Taxonomy" id="189291"/>
    <lineage>
        <taxon>Eukaryota</taxon>
        <taxon>Metazoa</taxon>
        <taxon>Ecdysozoa</taxon>
        <taxon>Nematoda</taxon>
        <taxon>Chromadorea</taxon>
        <taxon>Rhabditida</taxon>
        <taxon>Tylenchina</taxon>
        <taxon>Tylenchomorpha</taxon>
        <taxon>Tylenchoidea</taxon>
        <taxon>Meloidogynidae</taxon>
        <taxon>Meloidogyninae</taxon>
        <taxon>Meloidogyne</taxon>
    </lineage>
</organism>
<dbReference type="Gene3D" id="2.170.270.10">
    <property type="entry name" value="SET domain"/>
    <property type="match status" value="1"/>
</dbReference>
<keyword evidence="5" id="KW-0949">S-adenosyl-L-methionine</keyword>
<dbReference type="SMART" id="SM00317">
    <property type="entry name" value="SET"/>
    <property type="match status" value="1"/>
</dbReference>
<keyword evidence="2" id="KW-0158">Chromosome</keyword>
<keyword evidence="7" id="KW-0862">Zinc</keyword>
<dbReference type="Pfam" id="PF00856">
    <property type="entry name" value="SET"/>
    <property type="match status" value="1"/>
</dbReference>
<dbReference type="GO" id="GO:0042054">
    <property type="term" value="F:histone methyltransferase activity"/>
    <property type="evidence" value="ECO:0007669"/>
    <property type="project" value="InterPro"/>
</dbReference>
<keyword evidence="11" id="KW-1185">Reference proteome</keyword>
<evidence type="ECO:0000259" key="8">
    <source>
        <dbReference type="PROSITE" id="PS50280"/>
    </source>
</evidence>
<dbReference type="InterPro" id="IPR001214">
    <property type="entry name" value="SET_dom"/>
</dbReference>
<evidence type="ECO:0000259" key="9">
    <source>
        <dbReference type="PROSITE" id="PS50867"/>
    </source>
</evidence>
<dbReference type="AlphaFoldDB" id="A0A8S9ZQL7"/>
<dbReference type="InterPro" id="IPR050973">
    <property type="entry name" value="H3K9_Histone-Lys_N-MTase"/>
</dbReference>
<dbReference type="PANTHER" id="PTHR46223">
    <property type="entry name" value="HISTONE-LYSINE N-METHYLTRANSFERASE SUV39H"/>
    <property type="match status" value="1"/>
</dbReference>
<evidence type="ECO:0000313" key="10">
    <source>
        <dbReference type="EMBL" id="KAF7635710.1"/>
    </source>
</evidence>
<dbReference type="Pfam" id="PF05033">
    <property type="entry name" value="Pre-SET"/>
    <property type="match status" value="1"/>
</dbReference>
<evidence type="ECO:0000256" key="7">
    <source>
        <dbReference type="ARBA" id="ARBA00022833"/>
    </source>
</evidence>
<feature type="domain" description="Pre-SET" evidence="9">
    <location>
        <begin position="23"/>
        <end position="87"/>
    </location>
</feature>
<dbReference type="EMBL" id="JABEBT010000038">
    <property type="protein sequence ID" value="KAF7635710.1"/>
    <property type="molecule type" value="Genomic_DNA"/>
</dbReference>
<dbReference type="PROSITE" id="PS50867">
    <property type="entry name" value="PRE_SET"/>
    <property type="match status" value="1"/>
</dbReference>
<accession>A0A8S9ZQL7</accession>
<evidence type="ECO:0000256" key="3">
    <source>
        <dbReference type="ARBA" id="ARBA00022603"/>
    </source>
</evidence>
<dbReference type="SUPFAM" id="SSF82199">
    <property type="entry name" value="SET domain"/>
    <property type="match status" value="1"/>
</dbReference>
<dbReference type="GO" id="GO:0032259">
    <property type="term" value="P:methylation"/>
    <property type="evidence" value="ECO:0007669"/>
    <property type="project" value="UniProtKB-KW"/>
</dbReference>
<reference evidence="10" key="1">
    <citation type="journal article" date="2020" name="Ecol. Evol.">
        <title>Genome structure and content of the rice root-knot nematode (Meloidogyne graminicola).</title>
        <authorList>
            <person name="Phan N.T."/>
            <person name="Danchin E.G.J."/>
            <person name="Klopp C."/>
            <person name="Perfus-Barbeoch L."/>
            <person name="Kozlowski D.K."/>
            <person name="Koutsovoulos G.D."/>
            <person name="Lopez-Roques C."/>
            <person name="Bouchez O."/>
            <person name="Zahm M."/>
            <person name="Besnard G."/>
            <person name="Bellafiore S."/>
        </authorList>
    </citation>
    <scope>NUCLEOTIDE SEQUENCE</scope>
    <source>
        <strain evidence="10">VN-18</strain>
    </source>
</reference>
<comment type="caution">
    <text evidence="10">The sequence shown here is derived from an EMBL/GenBank/DDBJ whole genome shotgun (WGS) entry which is preliminary data.</text>
</comment>
<evidence type="ECO:0000313" key="11">
    <source>
        <dbReference type="Proteomes" id="UP000605970"/>
    </source>
</evidence>
<dbReference type="GO" id="GO:0005634">
    <property type="term" value="C:nucleus"/>
    <property type="evidence" value="ECO:0007669"/>
    <property type="project" value="InterPro"/>
</dbReference>
<dbReference type="InterPro" id="IPR007728">
    <property type="entry name" value="Pre-SET_dom"/>
</dbReference>
<evidence type="ECO:0000256" key="4">
    <source>
        <dbReference type="ARBA" id="ARBA00022679"/>
    </source>
</evidence>
<dbReference type="OrthoDB" id="616263at2759"/>
<dbReference type="PANTHER" id="PTHR46223:SF3">
    <property type="entry name" value="HISTONE-LYSINE N-METHYLTRANSFERASE SET-23"/>
    <property type="match status" value="1"/>
</dbReference>
<proteinExistence type="predicted"/>
<evidence type="ECO:0000256" key="1">
    <source>
        <dbReference type="ARBA" id="ARBA00004286"/>
    </source>
</evidence>
<sequence length="254" mass="28700">MDFEYITENISLDPSVLDDDYFEGCSCIGECASNCTCLFDGKPNYDNSGRFLYSPNSSSTSVHMECSNNCECVLCPEKCTNRNIQNGIKFKLKVAKCDLEEKGFGVFAEELIPCGHFVVEYVGELLSRDEAEKRLKLINHQKHNYLFTIREYIGGDCRFTFIDGLYKGNISRFINHSCDPNLFLQVFRLGRVSPSLAMFASRDIQKGEELSYSYGFISNNNKEEQSNDNSILSIKKCLCNSSKCKGRLPSVSTI</sequence>
<keyword evidence="6" id="KW-0479">Metal-binding</keyword>
<name>A0A8S9ZQL7_9BILA</name>